<evidence type="ECO:0000313" key="3">
    <source>
        <dbReference type="Proteomes" id="UP001225356"/>
    </source>
</evidence>
<keyword evidence="3" id="KW-1185">Reference proteome</keyword>
<name>A0ABT9QFS0_9ACTN</name>
<comment type="caution">
    <text evidence="2">The sequence shown here is derived from an EMBL/GenBank/DDBJ whole genome shotgun (WGS) entry which is preliminary data.</text>
</comment>
<evidence type="ECO:0000256" key="1">
    <source>
        <dbReference type="SAM" id="MobiDB-lite"/>
    </source>
</evidence>
<accession>A0ABT9QFS0</accession>
<dbReference type="Proteomes" id="UP001225356">
    <property type="component" value="Unassembled WGS sequence"/>
</dbReference>
<organism evidence="2 3">
    <name type="scientific">Streptosporangium lutulentum</name>
    <dbReference type="NCBI Taxonomy" id="1461250"/>
    <lineage>
        <taxon>Bacteria</taxon>
        <taxon>Bacillati</taxon>
        <taxon>Actinomycetota</taxon>
        <taxon>Actinomycetes</taxon>
        <taxon>Streptosporangiales</taxon>
        <taxon>Streptosporangiaceae</taxon>
        <taxon>Streptosporangium</taxon>
    </lineage>
</organism>
<sequence>MTVASAEAAERRSAAATAAATAAARRGNAGKARRCEAAEAPRRLAGEIRFRDGEPPYAGITSNRSQHAIRT</sequence>
<feature type="compositionally biased region" description="Polar residues" evidence="1">
    <location>
        <begin position="60"/>
        <end position="71"/>
    </location>
</feature>
<protein>
    <submittedName>
        <fullName evidence="2">Uncharacterized protein</fullName>
    </submittedName>
</protein>
<gene>
    <name evidence="2" type="ORF">J2853_004819</name>
</gene>
<evidence type="ECO:0000313" key="2">
    <source>
        <dbReference type="EMBL" id="MDP9845608.1"/>
    </source>
</evidence>
<reference evidence="2 3" key="1">
    <citation type="submission" date="2023-07" db="EMBL/GenBank/DDBJ databases">
        <title>Sequencing the genomes of 1000 actinobacteria strains.</title>
        <authorList>
            <person name="Klenk H.-P."/>
        </authorList>
    </citation>
    <scope>NUCLEOTIDE SEQUENCE [LARGE SCALE GENOMIC DNA]</scope>
    <source>
        <strain evidence="2 3">DSM 46740</strain>
    </source>
</reference>
<dbReference type="EMBL" id="JAUSQU010000001">
    <property type="protein sequence ID" value="MDP9845608.1"/>
    <property type="molecule type" value="Genomic_DNA"/>
</dbReference>
<proteinExistence type="predicted"/>
<feature type="region of interest" description="Disordered" evidence="1">
    <location>
        <begin position="46"/>
        <end position="71"/>
    </location>
</feature>